<keyword evidence="3" id="KW-1185">Reference proteome</keyword>
<dbReference type="InterPro" id="IPR050237">
    <property type="entry name" value="ATP-dep_AMP-bd_enzyme"/>
</dbReference>
<dbReference type="PANTHER" id="PTHR43767:SF10">
    <property type="entry name" value="SURFACTIN SYNTHASE SUBUNIT 1"/>
    <property type="match status" value="1"/>
</dbReference>
<dbReference type="SUPFAM" id="SSF56801">
    <property type="entry name" value="Acetyl-CoA synthetase-like"/>
    <property type="match status" value="1"/>
</dbReference>
<protein>
    <submittedName>
        <fullName evidence="2">O-succinylbenzoic acid--CoA ligase</fullName>
    </submittedName>
</protein>
<dbReference type="GO" id="GO:0016874">
    <property type="term" value="F:ligase activity"/>
    <property type="evidence" value="ECO:0007669"/>
    <property type="project" value="UniProtKB-KW"/>
</dbReference>
<comment type="caution">
    <text evidence="2">The sequence shown here is derived from an EMBL/GenBank/DDBJ whole genome shotgun (WGS) entry which is preliminary data.</text>
</comment>
<name>A0A5J4FYV3_9FLAO</name>
<dbReference type="EMBL" id="BKCF01000004">
    <property type="protein sequence ID" value="GEQ86578.1"/>
    <property type="molecule type" value="Genomic_DNA"/>
</dbReference>
<dbReference type="RefSeq" id="WP_151894511.1">
    <property type="nucleotide sequence ID" value="NZ_BKCF01000004.1"/>
</dbReference>
<reference evidence="2 3" key="1">
    <citation type="submission" date="2019-08" db="EMBL/GenBank/DDBJ databases">
        <title>Ulvibacter marinistellae sp. nov., isolated from a starfish, Patiria pectinifera.</title>
        <authorList>
            <person name="Kawano K."/>
            <person name="Ushijima N."/>
            <person name="Kihara M."/>
            <person name="Itoh H."/>
        </authorList>
    </citation>
    <scope>NUCLEOTIDE SEQUENCE [LARGE SCALE GENOMIC DNA]</scope>
    <source>
        <strain evidence="2 3">KK4</strain>
    </source>
</reference>
<gene>
    <name evidence="2" type="primary">menE</name>
    <name evidence="2" type="ORF">ULMS_20860</name>
</gene>
<dbReference type="AlphaFoldDB" id="A0A5J4FYV3"/>
<accession>A0A5J4FYV3</accession>
<dbReference type="Pfam" id="PF00501">
    <property type="entry name" value="AMP-binding"/>
    <property type="match status" value="1"/>
</dbReference>
<dbReference type="Gene3D" id="3.40.50.12780">
    <property type="entry name" value="N-terminal domain of ligase-like"/>
    <property type="match status" value="1"/>
</dbReference>
<sequence length="364" mass="41107">MLTSQLHPAFKFNGLQFDHPDDLLAFAHRLKEDGVKFEQHVAKFIIKWFNEENYIKVKTSGSTGKSKKIKLQKLHMINSAKATGVFFKMGEGNTAILCLSAKYIAGKMMLVRALTMGWDLHVVAPEKDAITQYDNKYDFAAMVPYQVYHSMKALNKVKKLIIGGGEISSELEELLQQKNVEAFATYGMTETITHVAVRRINGAGRTIEYAALPNVKFSIDERGCLIIEAAGISQNIIVTNDLVTLLTPTSFIWLGRFDNVINTGGVKVFPEQIEKKISSEINLPFIISSKKDEALGERVILVLETEDSTKISNYSEVFQKLSQYERPKKIYTLSKFPLTENGKIKRNEIKGLLARYKFIKPNEQ</sequence>
<feature type="domain" description="AMP-dependent synthetase/ligase" evidence="1">
    <location>
        <begin position="59"/>
        <end position="201"/>
    </location>
</feature>
<organism evidence="2 3">
    <name type="scientific">Patiriisocius marinistellae</name>
    <dbReference type="NCBI Taxonomy" id="2494560"/>
    <lineage>
        <taxon>Bacteria</taxon>
        <taxon>Pseudomonadati</taxon>
        <taxon>Bacteroidota</taxon>
        <taxon>Flavobacteriia</taxon>
        <taxon>Flavobacteriales</taxon>
        <taxon>Flavobacteriaceae</taxon>
        <taxon>Patiriisocius</taxon>
    </lineage>
</organism>
<dbReference type="InterPro" id="IPR045851">
    <property type="entry name" value="AMP-bd_C_sf"/>
</dbReference>
<proteinExistence type="predicted"/>
<evidence type="ECO:0000313" key="2">
    <source>
        <dbReference type="EMBL" id="GEQ86578.1"/>
    </source>
</evidence>
<keyword evidence="2" id="KW-0436">Ligase</keyword>
<dbReference type="InterPro" id="IPR042099">
    <property type="entry name" value="ANL_N_sf"/>
</dbReference>
<evidence type="ECO:0000313" key="3">
    <source>
        <dbReference type="Proteomes" id="UP000326994"/>
    </source>
</evidence>
<dbReference type="InterPro" id="IPR000873">
    <property type="entry name" value="AMP-dep_synth/lig_dom"/>
</dbReference>
<evidence type="ECO:0000259" key="1">
    <source>
        <dbReference type="Pfam" id="PF00501"/>
    </source>
</evidence>
<dbReference type="Proteomes" id="UP000326994">
    <property type="component" value="Unassembled WGS sequence"/>
</dbReference>
<dbReference type="OrthoDB" id="8870348at2"/>
<dbReference type="Gene3D" id="3.30.300.30">
    <property type="match status" value="1"/>
</dbReference>
<dbReference type="PANTHER" id="PTHR43767">
    <property type="entry name" value="LONG-CHAIN-FATTY-ACID--COA LIGASE"/>
    <property type="match status" value="1"/>
</dbReference>